<dbReference type="InterPro" id="IPR043128">
    <property type="entry name" value="Rev_trsase/Diguanyl_cyclase"/>
</dbReference>
<accession>A0A814GJC0</accession>
<name>A0A814GJC0_9BILA</name>
<proteinExistence type="predicted"/>
<dbReference type="SUPFAM" id="SSF56672">
    <property type="entry name" value="DNA/RNA polymerases"/>
    <property type="match status" value="1"/>
</dbReference>
<dbReference type="PANTHER" id="PTHR24559:SF444">
    <property type="entry name" value="REVERSE TRANSCRIPTASE DOMAIN-CONTAINING PROTEIN"/>
    <property type="match status" value="1"/>
</dbReference>
<reference evidence="2" key="1">
    <citation type="submission" date="2021-02" db="EMBL/GenBank/DDBJ databases">
        <authorList>
            <person name="Nowell W R."/>
        </authorList>
    </citation>
    <scope>NUCLEOTIDE SEQUENCE</scope>
    <source>
        <strain evidence="2">Ploen Becks lab</strain>
    </source>
</reference>
<dbReference type="Gene3D" id="3.30.70.270">
    <property type="match status" value="1"/>
</dbReference>
<protein>
    <recommendedName>
        <fullName evidence="1">Reverse transcriptase domain-containing protein</fullName>
    </recommendedName>
</protein>
<dbReference type="Gene3D" id="3.10.10.10">
    <property type="entry name" value="HIV Type 1 Reverse Transcriptase, subunit A, domain 1"/>
    <property type="match status" value="2"/>
</dbReference>
<dbReference type="Proteomes" id="UP000663879">
    <property type="component" value="Unassembled WGS sequence"/>
</dbReference>
<dbReference type="EMBL" id="CAJNOC010003770">
    <property type="protein sequence ID" value="CAF0997157.1"/>
    <property type="molecule type" value="Genomic_DNA"/>
</dbReference>
<dbReference type="OrthoDB" id="420169at2759"/>
<evidence type="ECO:0000313" key="3">
    <source>
        <dbReference type="Proteomes" id="UP000663879"/>
    </source>
</evidence>
<evidence type="ECO:0000259" key="1">
    <source>
        <dbReference type="Pfam" id="PF00078"/>
    </source>
</evidence>
<gene>
    <name evidence="2" type="ORF">OXX778_LOCUS16217</name>
</gene>
<keyword evidence="3" id="KW-1185">Reference proteome</keyword>
<dbReference type="CDD" id="cd01647">
    <property type="entry name" value="RT_LTR"/>
    <property type="match status" value="1"/>
</dbReference>
<evidence type="ECO:0000313" key="2">
    <source>
        <dbReference type="EMBL" id="CAF0997157.1"/>
    </source>
</evidence>
<dbReference type="Pfam" id="PF00078">
    <property type="entry name" value="RVT_1"/>
    <property type="match status" value="1"/>
</dbReference>
<organism evidence="2 3">
    <name type="scientific">Brachionus calyciflorus</name>
    <dbReference type="NCBI Taxonomy" id="104777"/>
    <lineage>
        <taxon>Eukaryota</taxon>
        <taxon>Metazoa</taxon>
        <taxon>Spiralia</taxon>
        <taxon>Gnathifera</taxon>
        <taxon>Rotifera</taxon>
        <taxon>Eurotatoria</taxon>
        <taxon>Monogononta</taxon>
        <taxon>Pseudotrocha</taxon>
        <taxon>Ploima</taxon>
        <taxon>Brachionidae</taxon>
        <taxon>Brachionus</taxon>
    </lineage>
</organism>
<sequence length="226" mass="26096">MSSQVKKIFKEERKQYLKCSNSSSSLNSENSNSYSISRSNSMECIAINTDTEEDSFEKFKEAYTQFNTIEEAREAVELKQIPSKSVTELEPPYNSDVAFEIEFINPNQIPLRWKCRPLPYNLKEKVQNEIEKQIEAKIIRPSRSQWCSPIRVVDKPDVDNYPLPSIQDLYKKLAEADTFTKIDMKAAYHQIPVHPNSIEISAFICEFGNFEYLTMPMGIKTAPAWS</sequence>
<dbReference type="InterPro" id="IPR043502">
    <property type="entry name" value="DNA/RNA_pol_sf"/>
</dbReference>
<dbReference type="PANTHER" id="PTHR24559">
    <property type="entry name" value="TRANSPOSON TY3-I GAG-POL POLYPROTEIN"/>
    <property type="match status" value="1"/>
</dbReference>
<dbReference type="AlphaFoldDB" id="A0A814GJC0"/>
<feature type="domain" description="Reverse transcriptase" evidence="1">
    <location>
        <begin position="157"/>
        <end position="224"/>
    </location>
</feature>
<dbReference type="InterPro" id="IPR000477">
    <property type="entry name" value="RT_dom"/>
</dbReference>
<comment type="caution">
    <text evidence="2">The sequence shown here is derived from an EMBL/GenBank/DDBJ whole genome shotgun (WGS) entry which is preliminary data.</text>
</comment>
<dbReference type="InterPro" id="IPR053134">
    <property type="entry name" value="RNA-dir_DNA_polymerase"/>
</dbReference>